<dbReference type="InterPro" id="IPR002602">
    <property type="entry name" value="DB"/>
</dbReference>
<protein>
    <recommendedName>
        <fullName evidence="2">Domain of unknown function DB domain-containing protein</fullName>
    </recommendedName>
</protein>
<dbReference type="WBParaSite" id="MBELARI_LOCUS14126">
    <property type="protein sequence ID" value="MBELARI_LOCUS14126"/>
    <property type="gene ID" value="MBELARI_LOCUS14126"/>
</dbReference>
<evidence type="ECO:0000313" key="4">
    <source>
        <dbReference type="WBParaSite" id="MBELARI_LOCUS14126"/>
    </source>
</evidence>
<sequence>MLLILSYFLLFFVRFSNCCFACGVCQPGLCGPPQPPPTPMCGGCSRGYACGSYGCYRMRARARSSKTLNLQEEEEKRAALIRLSPDEKFERCCVERNLPDSCMSKCSYQSYTRMALQNMYFKLDACPMQAAADIHFCAAQGKDHSTCCFQNGVTTTLAGPKCMTFCDQRPGHITQLDITYLACYDRFESMKSCFYYEMSNGNGANEPPASIPADPLLAENSQNVFQPKEQSARPRLENLLMNRDPSIGGELEIEDYDNDNVSAAPRARAVRRNPGIARTFIQ</sequence>
<feature type="signal peptide" evidence="1">
    <location>
        <begin position="1"/>
        <end position="21"/>
    </location>
</feature>
<accession>A0AAF3EJD2</accession>
<dbReference type="PANTHER" id="PTHR46705">
    <property type="entry name" value="PROTEIN CBG09805"/>
    <property type="match status" value="1"/>
</dbReference>
<evidence type="ECO:0000256" key="1">
    <source>
        <dbReference type="SAM" id="SignalP"/>
    </source>
</evidence>
<keyword evidence="1" id="KW-0732">Signal</keyword>
<proteinExistence type="predicted"/>
<keyword evidence="3" id="KW-1185">Reference proteome</keyword>
<evidence type="ECO:0000259" key="2">
    <source>
        <dbReference type="Pfam" id="PF01682"/>
    </source>
</evidence>
<dbReference type="Pfam" id="PF01682">
    <property type="entry name" value="DB"/>
    <property type="match status" value="1"/>
</dbReference>
<organism evidence="3 4">
    <name type="scientific">Mesorhabditis belari</name>
    <dbReference type="NCBI Taxonomy" id="2138241"/>
    <lineage>
        <taxon>Eukaryota</taxon>
        <taxon>Metazoa</taxon>
        <taxon>Ecdysozoa</taxon>
        <taxon>Nematoda</taxon>
        <taxon>Chromadorea</taxon>
        <taxon>Rhabditida</taxon>
        <taxon>Rhabditina</taxon>
        <taxon>Rhabditomorpha</taxon>
        <taxon>Rhabditoidea</taxon>
        <taxon>Rhabditidae</taxon>
        <taxon>Mesorhabditinae</taxon>
        <taxon>Mesorhabditis</taxon>
    </lineage>
</organism>
<feature type="domain" description="Domain of unknown function DB" evidence="2">
    <location>
        <begin position="92"/>
        <end position="194"/>
    </location>
</feature>
<dbReference type="Proteomes" id="UP000887575">
    <property type="component" value="Unassembled WGS sequence"/>
</dbReference>
<feature type="chain" id="PRO_5042059483" description="Domain of unknown function DB domain-containing protein" evidence="1">
    <location>
        <begin position="22"/>
        <end position="282"/>
    </location>
</feature>
<name>A0AAF3EJD2_9BILA</name>
<reference evidence="4" key="1">
    <citation type="submission" date="2024-02" db="UniProtKB">
        <authorList>
            <consortium name="WormBaseParasite"/>
        </authorList>
    </citation>
    <scope>IDENTIFICATION</scope>
</reference>
<dbReference type="PANTHER" id="PTHR46705:SF9">
    <property type="entry name" value="DOMAIN OF UNKNOWN FUNCTION DB DOMAIN-CONTAINING PROTEIN"/>
    <property type="match status" value="1"/>
</dbReference>
<evidence type="ECO:0000313" key="3">
    <source>
        <dbReference type="Proteomes" id="UP000887575"/>
    </source>
</evidence>
<dbReference type="AlphaFoldDB" id="A0AAF3EJD2"/>